<organism evidence="1 2">
    <name type="scientific">Abeliophyllum distichum</name>
    <dbReference type="NCBI Taxonomy" id="126358"/>
    <lineage>
        <taxon>Eukaryota</taxon>
        <taxon>Viridiplantae</taxon>
        <taxon>Streptophyta</taxon>
        <taxon>Embryophyta</taxon>
        <taxon>Tracheophyta</taxon>
        <taxon>Spermatophyta</taxon>
        <taxon>Magnoliopsida</taxon>
        <taxon>eudicotyledons</taxon>
        <taxon>Gunneridae</taxon>
        <taxon>Pentapetalae</taxon>
        <taxon>asterids</taxon>
        <taxon>lamiids</taxon>
        <taxon>Lamiales</taxon>
        <taxon>Oleaceae</taxon>
        <taxon>Forsythieae</taxon>
        <taxon>Abeliophyllum</taxon>
    </lineage>
</organism>
<reference evidence="2" key="1">
    <citation type="submission" date="2024-07" db="EMBL/GenBank/DDBJ databases">
        <title>Two chromosome-level genome assemblies of Korean endemic species Abeliophyllum distichum and Forsythia ovata (Oleaceae).</title>
        <authorList>
            <person name="Jang H."/>
        </authorList>
    </citation>
    <scope>NUCLEOTIDE SEQUENCE [LARGE SCALE GENOMIC DNA]</scope>
</reference>
<evidence type="ECO:0000313" key="1">
    <source>
        <dbReference type="EMBL" id="KAL2517516.1"/>
    </source>
</evidence>
<dbReference type="EMBL" id="JBFOLK010000004">
    <property type="protein sequence ID" value="KAL2517516.1"/>
    <property type="molecule type" value="Genomic_DNA"/>
</dbReference>
<dbReference type="PANTHER" id="PTHR11439">
    <property type="entry name" value="GAG-POL-RELATED RETROTRANSPOSON"/>
    <property type="match status" value="1"/>
</dbReference>
<keyword evidence="1" id="KW-0548">Nucleotidyltransferase</keyword>
<keyword evidence="1" id="KW-0808">Transferase</keyword>
<proteinExistence type="predicted"/>
<dbReference type="GO" id="GO:0003964">
    <property type="term" value="F:RNA-directed DNA polymerase activity"/>
    <property type="evidence" value="ECO:0007669"/>
    <property type="project" value="UniProtKB-KW"/>
</dbReference>
<name>A0ABD1TXP9_9LAMI</name>
<protein>
    <submittedName>
        <fullName evidence="1">Reverse transcriptase Ty1/copia-type domain-containing protein</fullName>
    </submittedName>
</protein>
<evidence type="ECO:0000313" key="2">
    <source>
        <dbReference type="Proteomes" id="UP001604336"/>
    </source>
</evidence>
<keyword evidence="2" id="KW-1185">Reference proteome</keyword>
<comment type="caution">
    <text evidence="1">The sequence shown here is derived from an EMBL/GenBank/DDBJ whole genome shotgun (WGS) entry which is preliminary data.</text>
</comment>
<keyword evidence="1" id="KW-0695">RNA-directed DNA polymerase</keyword>
<dbReference type="PANTHER" id="PTHR11439:SF463">
    <property type="entry name" value="REVERSE TRANSCRIPTASE TY1_COPIA-TYPE DOMAIN-CONTAINING PROTEIN"/>
    <property type="match status" value="1"/>
</dbReference>
<accession>A0ABD1TXP9</accession>
<dbReference type="Proteomes" id="UP001604336">
    <property type="component" value="Unassembled WGS sequence"/>
</dbReference>
<dbReference type="CDD" id="cd09272">
    <property type="entry name" value="RNase_HI_RT_Ty1"/>
    <property type="match status" value="1"/>
</dbReference>
<gene>
    <name evidence="1" type="ORF">Adt_13763</name>
</gene>
<sequence length="117" mass="13399">MESLKKFMGIEFYRDEIGLHMLQKRFAMDILKRIRYENLKSSVTPMAAGRLHKISTLLLMEMLTRASCPDDRKSTVGYCAYMGGNLISWCSKKQQVVARSSTEAEYRTLAHTTAEIV</sequence>
<dbReference type="AlphaFoldDB" id="A0ABD1TXP9"/>